<protein>
    <submittedName>
        <fullName evidence="1">Uncharacterized protein</fullName>
    </submittedName>
</protein>
<proteinExistence type="predicted"/>
<name>A0A481Z8F9_9VIRU</name>
<accession>A0A481Z8F9</accession>
<organism evidence="1">
    <name type="scientific">Pithovirus LCPAC302</name>
    <dbReference type="NCBI Taxonomy" id="2506593"/>
    <lineage>
        <taxon>Viruses</taxon>
        <taxon>Pithoviruses</taxon>
    </lineage>
</organism>
<sequence>MALNLAFKDLQKIILGKRTEPLSTVEVRNLLAYPTTPETVLYLIRAFNDKKLDTNITLVQAVANAEKKEDLVNIALSLRYGADYNLYVDAPSIGDIHIIGYTYLVLSKKDITLLNSVIIMLMVSGADSNLPIFDSKGGVIRDEFSLVEPIKGQSIISWLQDQGFDTIIPYIKDQDYSVVDKTLMTSIATYLDREDLLEKNPRLDEVIGAHAMVIFNKHFDKIDQNIGLNVAKRYLNLTAYEKFVDRGAELNYAQINETILSMEQYIQNNDFISYGQLREMFLYSVSTGMILDEYQTDLISSDSLKSKITQEYSKPYWVKICKKSRGSVNDKLKLLSYRLNINPELPKDTICNRLKKITQGDPEKMKQAAIERSQTKIRSDISFINEFVDGIPKLLCGNRSILKNNIYDFPDPDISYYRDDQNTLWCFTSNNFLKIIEQHKNPYTIQPFPVYFIDQVQRKMDFISLYRDIEDTPVSISETIDNLSKNDTISNVYTELYEKRFKERLILNGLTEWNIDQLTLEDMESILRDTFDISVNLKPLTEKHRKITFYVVSYFQLIHNPDRSNRFFEQIENKSQIQQ</sequence>
<dbReference type="EMBL" id="MK500537">
    <property type="protein sequence ID" value="QBK91430.1"/>
    <property type="molecule type" value="Genomic_DNA"/>
</dbReference>
<evidence type="ECO:0000313" key="1">
    <source>
        <dbReference type="EMBL" id="QBK91430.1"/>
    </source>
</evidence>
<gene>
    <name evidence="1" type="ORF">LCPAC302_00500</name>
</gene>
<reference evidence="1" key="1">
    <citation type="journal article" date="2019" name="MBio">
        <title>Virus Genomes from Deep Sea Sediments Expand the Ocean Megavirome and Support Independent Origins of Viral Gigantism.</title>
        <authorList>
            <person name="Backstrom D."/>
            <person name="Yutin N."/>
            <person name="Jorgensen S.L."/>
            <person name="Dharamshi J."/>
            <person name="Homa F."/>
            <person name="Zaremba-Niedwiedzka K."/>
            <person name="Spang A."/>
            <person name="Wolf Y.I."/>
            <person name="Koonin E.V."/>
            <person name="Ettema T.J."/>
        </authorList>
    </citation>
    <scope>NUCLEOTIDE SEQUENCE</scope>
</reference>